<dbReference type="Proteomes" id="UP000095751">
    <property type="component" value="Unassembled WGS sequence"/>
</dbReference>
<gene>
    <name evidence="2" type="ORF">FRACYDRAFT_155541</name>
</gene>
<dbReference type="AlphaFoldDB" id="A0A1E7F9E6"/>
<accession>A0A1E7F9E6</accession>
<evidence type="ECO:0000259" key="1">
    <source>
        <dbReference type="Pfam" id="PF03457"/>
    </source>
</evidence>
<dbReference type="EMBL" id="KV784360">
    <property type="protein sequence ID" value="OEU14800.1"/>
    <property type="molecule type" value="Genomic_DNA"/>
</dbReference>
<feature type="domain" description="Helicase-associated" evidence="1">
    <location>
        <begin position="1"/>
        <end position="59"/>
    </location>
</feature>
<evidence type="ECO:0000313" key="2">
    <source>
        <dbReference type="EMBL" id="OEU14800.1"/>
    </source>
</evidence>
<evidence type="ECO:0000313" key="3">
    <source>
        <dbReference type="Proteomes" id="UP000095751"/>
    </source>
</evidence>
<proteinExistence type="predicted"/>
<keyword evidence="3" id="KW-1185">Reference proteome</keyword>
<organism evidence="2 3">
    <name type="scientific">Fragilariopsis cylindrus CCMP1102</name>
    <dbReference type="NCBI Taxonomy" id="635003"/>
    <lineage>
        <taxon>Eukaryota</taxon>
        <taxon>Sar</taxon>
        <taxon>Stramenopiles</taxon>
        <taxon>Ochrophyta</taxon>
        <taxon>Bacillariophyta</taxon>
        <taxon>Bacillariophyceae</taxon>
        <taxon>Bacillariophycidae</taxon>
        <taxon>Bacillariales</taxon>
        <taxon>Bacillariaceae</taxon>
        <taxon>Fragilariopsis</taxon>
    </lineage>
</organism>
<protein>
    <recommendedName>
        <fullName evidence="1">Helicase-associated domain-containing protein</fullName>
    </recommendedName>
</protein>
<dbReference type="InParanoid" id="A0A1E7F9E6"/>
<reference evidence="2 3" key="1">
    <citation type="submission" date="2016-09" db="EMBL/GenBank/DDBJ databases">
        <title>Extensive genetic diversity and differential bi-allelic expression allows diatom success in the polar Southern Ocean.</title>
        <authorList>
            <consortium name="DOE Joint Genome Institute"/>
            <person name="Mock T."/>
            <person name="Otillar R.P."/>
            <person name="Strauss J."/>
            <person name="Dupont C."/>
            <person name="Frickenhaus S."/>
            <person name="Maumus F."/>
            <person name="Mcmullan M."/>
            <person name="Sanges R."/>
            <person name="Schmutz J."/>
            <person name="Toseland A."/>
            <person name="Valas R."/>
            <person name="Veluchamy A."/>
            <person name="Ward B.J."/>
            <person name="Allen A."/>
            <person name="Barry K."/>
            <person name="Falciatore A."/>
            <person name="Ferrante M."/>
            <person name="Fortunato A.E."/>
            <person name="Gloeckner G."/>
            <person name="Gruber A."/>
            <person name="Hipkin R."/>
            <person name="Janech M."/>
            <person name="Kroth P."/>
            <person name="Leese F."/>
            <person name="Lindquist E."/>
            <person name="Lyon B.R."/>
            <person name="Martin J."/>
            <person name="Mayer C."/>
            <person name="Parker M."/>
            <person name="Quesneville H."/>
            <person name="Raymond J."/>
            <person name="Uhlig C."/>
            <person name="Valentin K.U."/>
            <person name="Worden A.Z."/>
            <person name="Armbrust E.V."/>
            <person name="Bowler C."/>
            <person name="Green B."/>
            <person name="Moulton V."/>
            <person name="Van Oosterhout C."/>
            <person name="Grigoriev I."/>
        </authorList>
    </citation>
    <scope>NUCLEOTIDE SEQUENCE [LARGE SCALE GENOMIC DNA]</scope>
    <source>
        <strain evidence="2 3">CCMP1102</strain>
    </source>
</reference>
<feature type="non-terminal residue" evidence="2">
    <location>
        <position position="1"/>
    </location>
</feature>
<dbReference type="PANTHER" id="PTHR33418">
    <property type="entry name" value="HELICASE-ASSOCIATED"/>
    <property type="match status" value="1"/>
</dbReference>
<dbReference type="KEGG" id="fcy:FRACYDRAFT_155541"/>
<dbReference type="Pfam" id="PF03457">
    <property type="entry name" value="HA"/>
    <property type="match status" value="1"/>
</dbReference>
<dbReference type="PANTHER" id="PTHR33418:SF1">
    <property type="entry name" value="HELICASE-ASSOCIATED DOMAIN-CONTAINING PROTEIN"/>
    <property type="match status" value="1"/>
</dbReference>
<dbReference type="Gene3D" id="6.10.140.530">
    <property type="match status" value="1"/>
</dbReference>
<name>A0A1E7F9E6_9STRA</name>
<sequence length="61" mass="7385">WQTRYGELVEFRINYGNTNVPQNYAKNIKLGQWVSTQRSQYNTSTLTQERIDQLNELNFEW</sequence>
<dbReference type="OrthoDB" id="44621at2759"/>
<dbReference type="InterPro" id="IPR005114">
    <property type="entry name" value="Helicase_assoc"/>
</dbReference>
<feature type="non-terminal residue" evidence="2">
    <location>
        <position position="61"/>
    </location>
</feature>